<evidence type="ECO:0000256" key="4">
    <source>
        <dbReference type="ARBA" id="ARBA00022553"/>
    </source>
</evidence>
<dbReference type="Proteomes" id="UP000694580">
    <property type="component" value="Chromosome 19"/>
</dbReference>
<evidence type="ECO:0000256" key="11">
    <source>
        <dbReference type="SAM" id="MobiDB-lite"/>
    </source>
</evidence>
<feature type="region of interest" description="Disordered" evidence="11">
    <location>
        <begin position="26"/>
        <end position="65"/>
    </location>
</feature>
<feature type="region of interest" description="Disordered" evidence="11">
    <location>
        <begin position="214"/>
        <end position="235"/>
    </location>
</feature>
<name>A0AAY4E9C2_9TELE</name>
<dbReference type="GO" id="GO:0015031">
    <property type="term" value="P:protein transport"/>
    <property type="evidence" value="ECO:0007669"/>
    <property type="project" value="UniProtKB-KW"/>
</dbReference>
<keyword evidence="6" id="KW-0653">Protein transport</keyword>
<reference evidence="12 13" key="1">
    <citation type="submission" date="2020-06" db="EMBL/GenBank/DDBJ databases">
        <authorList>
            <consortium name="Wellcome Sanger Institute Data Sharing"/>
        </authorList>
    </citation>
    <scope>NUCLEOTIDE SEQUENCE [LARGE SCALE GENOMIC DNA]</scope>
</reference>
<dbReference type="PANTHER" id="PTHR10687:SF11">
    <property type="entry name" value="SECRETORY CARRIER-ASSOCIATED MEMBRANE PROTEIN 4"/>
    <property type="match status" value="1"/>
</dbReference>
<evidence type="ECO:0000256" key="7">
    <source>
        <dbReference type="ARBA" id="ARBA00022989"/>
    </source>
</evidence>
<dbReference type="AlphaFoldDB" id="A0AAY4E9C2"/>
<sequence length="235" mass="25465">MLLTCPCRCGSVAPFRLQLPQCTKRVHRSHEMKGGATHPRSTKLHRQWRSPQQGGDNDRESQQLPPAAQVPAHQALLLSECGGGDPPRASPACSQGLQPVDLADSSFNFMAFFFVFFLQCVLALIQAIGISGWGTSGWIATVLFFGTNVGSGVVMLISALLFTVVTLLMGLVLMRVHRLYRGGGGSLENAKEEWSTGLWKSAPAREAGFNAVAETGPSLPQYPTTVPSYPENRPW</sequence>
<dbReference type="Pfam" id="PF04144">
    <property type="entry name" value="SCAMP"/>
    <property type="match status" value="1"/>
</dbReference>
<dbReference type="InterPro" id="IPR007273">
    <property type="entry name" value="SCAMP"/>
</dbReference>
<comment type="caution">
    <text evidence="10">Lacks conserved residue(s) required for the propagation of feature annotation.</text>
</comment>
<evidence type="ECO:0000256" key="2">
    <source>
        <dbReference type="ARBA" id="ARBA00010482"/>
    </source>
</evidence>
<proteinExistence type="inferred from homology"/>
<feature type="transmembrane region" description="Helical" evidence="10">
    <location>
        <begin position="153"/>
        <end position="173"/>
    </location>
</feature>
<organism evidence="12 13">
    <name type="scientific">Denticeps clupeoides</name>
    <name type="common">denticle herring</name>
    <dbReference type="NCBI Taxonomy" id="299321"/>
    <lineage>
        <taxon>Eukaryota</taxon>
        <taxon>Metazoa</taxon>
        <taxon>Chordata</taxon>
        <taxon>Craniata</taxon>
        <taxon>Vertebrata</taxon>
        <taxon>Euteleostomi</taxon>
        <taxon>Actinopterygii</taxon>
        <taxon>Neopterygii</taxon>
        <taxon>Teleostei</taxon>
        <taxon>Clupei</taxon>
        <taxon>Clupeiformes</taxon>
        <taxon>Denticipitoidei</taxon>
        <taxon>Denticipitidae</taxon>
        <taxon>Denticeps</taxon>
    </lineage>
</organism>
<evidence type="ECO:0000256" key="9">
    <source>
        <dbReference type="ARBA" id="ARBA00037350"/>
    </source>
</evidence>
<keyword evidence="13" id="KW-1185">Reference proteome</keyword>
<evidence type="ECO:0000256" key="8">
    <source>
        <dbReference type="ARBA" id="ARBA00023136"/>
    </source>
</evidence>
<keyword evidence="3 10" id="KW-0813">Transport</keyword>
<evidence type="ECO:0000256" key="6">
    <source>
        <dbReference type="ARBA" id="ARBA00022927"/>
    </source>
</evidence>
<evidence type="ECO:0000256" key="10">
    <source>
        <dbReference type="RuleBase" id="RU363122"/>
    </source>
</evidence>
<protein>
    <recommendedName>
        <fullName evidence="10">Secretory carrier-associated membrane protein</fullName>
        <shortName evidence="10">Secretory carrier membrane protein</shortName>
    </recommendedName>
</protein>
<reference evidence="12" key="2">
    <citation type="submission" date="2025-08" db="UniProtKB">
        <authorList>
            <consortium name="Ensembl"/>
        </authorList>
    </citation>
    <scope>IDENTIFICATION</scope>
</reference>
<keyword evidence="7 10" id="KW-1133">Transmembrane helix</keyword>
<feature type="transmembrane region" description="Helical" evidence="10">
    <location>
        <begin position="109"/>
        <end position="133"/>
    </location>
</feature>
<gene>
    <name evidence="12" type="primary">SCAMP4</name>
</gene>
<reference evidence="12" key="3">
    <citation type="submission" date="2025-09" db="UniProtKB">
        <authorList>
            <consortium name="Ensembl"/>
        </authorList>
    </citation>
    <scope>IDENTIFICATION</scope>
</reference>
<dbReference type="GeneTree" id="ENSGT00940000166572"/>
<comment type="function">
    <text evidence="9">Probably involved in membrane protein trafficking.</text>
</comment>
<evidence type="ECO:0000256" key="1">
    <source>
        <dbReference type="ARBA" id="ARBA00004141"/>
    </source>
</evidence>
<accession>A0AAY4E9C2</accession>
<comment type="subcellular location">
    <subcellularLocation>
        <location evidence="1 10">Membrane</location>
        <topology evidence="1 10">Multi-pass membrane protein</topology>
    </subcellularLocation>
</comment>
<evidence type="ECO:0000313" key="12">
    <source>
        <dbReference type="Ensembl" id="ENSDCDP00010054237.1"/>
    </source>
</evidence>
<evidence type="ECO:0000256" key="3">
    <source>
        <dbReference type="ARBA" id="ARBA00022448"/>
    </source>
</evidence>
<evidence type="ECO:0000313" key="13">
    <source>
        <dbReference type="Proteomes" id="UP000694580"/>
    </source>
</evidence>
<dbReference type="Ensembl" id="ENSDCDT00010064775.1">
    <property type="protein sequence ID" value="ENSDCDP00010054237.1"/>
    <property type="gene ID" value="ENSDCDG00010031344.1"/>
</dbReference>
<dbReference type="GO" id="GO:0055038">
    <property type="term" value="C:recycling endosome membrane"/>
    <property type="evidence" value="ECO:0007669"/>
    <property type="project" value="TreeGrafter"/>
</dbReference>
<dbReference type="PANTHER" id="PTHR10687">
    <property type="entry name" value="SECRETORY CARRIER-ASSOCIATED MEMBRANE PROTEIN SCAMP"/>
    <property type="match status" value="1"/>
</dbReference>
<keyword evidence="4" id="KW-0597">Phosphoprotein</keyword>
<comment type="similarity">
    <text evidence="2 10">Belongs to the SCAMP family.</text>
</comment>
<evidence type="ECO:0000256" key="5">
    <source>
        <dbReference type="ARBA" id="ARBA00022692"/>
    </source>
</evidence>
<keyword evidence="8 10" id="KW-0472">Membrane</keyword>
<keyword evidence="5 10" id="KW-0812">Transmembrane</keyword>
<dbReference type="GO" id="GO:0032588">
    <property type="term" value="C:trans-Golgi network membrane"/>
    <property type="evidence" value="ECO:0007669"/>
    <property type="project" value="TreeGrafter"/>
</dbReference>